<evidence type="ECO:0000256" key="5">
    <source>
        <dbReference type="SAM" id="SignalP"/>
    </source>
</evidence>
<feature type="signal peptide" evidence="5">
    <location>
        <begin position="1"/>
        <end position="20"/>
    </location>
</feature>
<reference evidence="7" key="1">
    <citation type="submission" date="2020-06" db="EMBL/GenBank/DDBJ databases">
        <authorList>
            <consortium name="Wellcome Sanger Institute Data Sharing"/>
        </authorList>
    </citation>
    <scope>NUCLEOTIDE SEQUENCE [LARGE SCALE GENOMIC DNA]</scope>
</reference>
<dbReference type="Ensembl" id="ENSGWIT00000022600.1">
    <property type="protein sequence ID" value="ENSGWIP00000020578.1"/>
    <property type="gene ID" value="ENSGWIG00000011135.1"/>
</dbReference>
<gene>
    <name evidence="7" type="primary">LOC114466207</name>
</gene>
<evidence type="ECO:0000256" key="4">
    <source>
        <dbReference type="SAM" id="Coils"/>
    </source>
</evidence>
<dbReference type="GO" id="GO:0007165">
    <property type="term" value="P:signal transduction"/>
    <property type="evidence" value="ECO:0007669"/>
    <property type="project" value="TreeGrafter"/>
</dbReference>
<reference evidence="7" key="3">
    <citation type="submission" date="2025-09" db="UniProtKB">
        <authorList>
            <consortium name="Ensembl"/>
        </authorList>
    </citation>
    <scope>IDENTIFICATION</scope>
</reference>
<dbReference type="PROSITE" id="PS51132">
    <property type="entry name" value="OLF"/>
    <property type="match status" value="1"/>
</dbReference>
<dbReference type="InterPro" id="IPR050605">
    <property type="entry name" value="Olfactomedin-like_domain"/>
</dbReference>
<evidence type="ECO:0000313" key="8">
    <source>
        <dbReference type="Proteomes" id="UP000694680"/>
    </source>
</evidence>
<comment type="caution">
    <text evidence="3">Lacks conserved residue(s) required for the propagation of feature annotation.</text>
</comment>
<dbReference type="AlphaFoldDB" id="A0A8C5EEA4"/>
<feature type="domain" description="Olfactomedin-like" evidence="6">
    <location>
        <begin position="197"/>
        <end position="476"/>
    </location>
</feature>
<feature type="chain" id="PRO_5034961968" evidence="5">
    <location>
        <begin position="21"/>
        <end position="481"/>
    </location>
</feature>
<dbReference type="Pfam" id="PF02191">
    <property type="entry name" value="OLF"/>
    <property type="match status" value="1"/>
</dbReference>
<proteinExistence type="predicted"/>
<dbReference type="PANTHER" id="PTHR23192:SF31">
    <property type="entry name" value="OLFACTOMEDIN-4-LIKE"/>
    <property type="match status" value="1"/>
</dbReference>
<sequence length="481" mass="54515">MSLLLLSLMLLLMLTSTCHCAGLEVNGPTQRISGIRKGDSCVCQVNSTIWAFPVRKYETVLNELQTCEGSLKNLEEQLDISIQQFPQFETWLANLTTRVQPFQYLHQRGLYTALTLRRLDEELGQLETDIGAVHSQLNSANTHKLSTEMSKLRDDVTRMKMSDTMNMRSVREKLRYLKNSVESSKTIPKDFRGEHSQCYKGLITNISEPVTTMVSPSGKALVSGSWGKQAQENSKEQKNSYWVLPLVSSNIYGNFLRVYPSYEDFLTIKNAKQFIFAPSPTDPKASEGPGAVLYGDALYYHCYRSADICRYDLNTNIVKRATLPGTRVGYNNRFPYCYYECEANSDVDVEADETGLWAIYSTVGNHGNIVVSRLEWDSQTETLNVTQTWETRIFKKAVTNAFMACGVLYATRFVDDNHEEVFYAFDTASSKEDNSLVLPMEKLGKAVSSLSYNPTDKQLYMYNAGYLLAFKTSYRGVVWNP</sequence>
<evidence type="ECO:0000259" key="6">
    <source>
        <dbReference type="PROSITE" id="PS51132"/>
    </source>
</evidence>
<evidence type="ECO:0000256" key="2">
    <source>
        <dbReference type="ARBA" id="ARBA00022525"/>
    </source>
</evidence>
<keyword evidence="2" id="KW-0964">Secreted</keyword>
<name>A0A8C5EEA4_GOUWI</name>
<dbReference type="InterPro" id="IPR003112">
    <property type="entry name" value="Olfac-like_dom"/>
</dbReference>
<reference evidence="7" key="2">
    <citation type="submission" date="2025-08" db="UniProtKB">
        <authorList>
            <consortium name="Ensembl"/>
        </authorList>
    </citation>
    <scope>IDENTIFICATION</scope>
</reference>
<comment type="subcellular location">
    <subcellularLocation>
        <location evidence="1">Secreted</location>
    </subcellularLocation>
</comment>
<feature type="coiled-coil region" evidence="4">
    <location>
        <begin position="57"/>
        <end position="84"/>
    </location>
</feature>
<keyword evidence="4" id="KW-0175">Coiled coil</keyword>
<dbReference type="GO" id="GO:0005615">
    <property type="term" value="C:extracellular space"/>
    <property type="evidence" value="ECO:0007669"/>
    <property type="project" value="TreeGrafter"/>
</dbReference>
<keyword evidence="8" id="KW-1185">Reference proteome</keyword>
<dbReference type="PANTHER" id="PTHR23192">
    <property type="entry name" value="OLFACTOMEDIN-RELATED"/>
    <property type="match status" value="1"/>
</dbReference>
<evidence type="ECO:0000256" key="1">
    <source>
        <dbReference type="ARBA" id="ARBA00004613"/>
    </source>
</evidence>
<accession>A0A8C5EEA4</accession>
<dbReference type="RefSeq" id="XP_028307579.1">
    <property type="nucleotide sequence ID" value="XM_028451778.1"/>
</dbReference>
<dbReference type="SMART" id="SM00284">
    <property type="entry name" value="OLF"/>
    <property type="match status" value="1"/>
</dbReference>
<dbReference type="OrthoDB" id="8626508at2759"/>
<evidence type="ECO:0000313" key="7">
    <source>
        <dbReference type="Ensembl" id="ENSGWIP00000020578.1"/>
    </source>
</evidence>
<organism evidence="7 8">
    <name type="scientific">Gouania willdenowi</name>
    <name type="common">Blunt-snouted clingfish</name>
    <name type="synonym">Lepadogaster willdenowi</name>
    <dbReference type="NCBI Taxonomy" id="441366"/>
    <lineage>
        <taxon>Eukaryota</taxon>
        <taxon>Metazoa</taxon>
        <taxon>Chordata</taxon>
        <taxon>Craniata</taxon>
        <taxon>Vertebrata</taxon>
        <taxon>Euteleostomi</taxon>
        <taxon>Actinopterygii</taxon>
        <taxon>Neopterygii</taxon>
        <taxon>Teleostei</taxon>
        <taxon>Neoteleostei</taxon>
        <taxon>Acanthomorphata</taxon>
        <taxon>Ovalentaria</taxon>
        <taxon>Blenniimorphae</taxon>
        <taxon>Blenniiformes</taxon>
        <taxon>Gobiesocoidei</taxon>
        <taxon>Gobiesocidae</taxon>
        <taxon>Gobiesocinae</taxon>
        <taxon>Gouania</taxon>
    </lineage>
</organism>
<protein>
    <submittedName>
        <fullName evidence="7">Olfactomedin-like</fullName>
    </submittedName>
</protein>
<keyword evidence="5" id="KW-0732">Signal</keyword>
<dbReference type="GeneID" id="114466207"/>
<dbReference type="Proteomes" id="UP000694680">
    <property type="component" value="Chromosome 6"/>
</dbReference>
<evidence type="ECO:0000256" key="3">
    <source>
        <dbReference type="PROSITE-ProRule" id="PRU00446"/>
    </source>
</evidence>